<evidence type="ECO:0000256" key="3">
    <source>
        <dbReference type="ARBA" id="ARBA00023125"/>
    </source>
</evidence>
<dbReference type="Gene3D" id="1.10.150.130">
    <property type="match status" value="1"/>
</dbReference>
<evidence type="ECO:0000259" key="6">
    <source>
        <dbReference type="PROSITE" id="PS51900"/>
    </source>
</evidence>
<dbReference type="GO" id="GO:0006310">
    <property type="term" value="P:DNA recombination"/>
    <property type="evidence" value="ECO:0007669"/>
    <property type="project" value="UniProtKB-KW"/>
</dbReference>
<keyword evidence="3" id="KW-0238">DNA-binding</keyword>
<comment type="similarity">
    <text evidence="1">Belongs to the 'phage' integrase family.</text>
</comment>
<dbReference type="SUPFAM" id="SSF56349">
    <property type="entry name" value="DNA breaking-rejoining enzymes"/>
    <property type="match status" value="1"/>
</dbReference>
<evidence type="ECO:0000256" key="2">
    <source>
        <dbReference type="ARBA" id="ARBA00022908"/>
    </source>
</evidence>
<proteinExistence type="inferred from homology"/>
<evidence type="ECO:0000256" key="1">
    <source>
        <dbReference type="ARBA" id="ARBA00008857"/>
    </source>
</evidence>
<dbReference type="Pfam" id="PF00589">
    <property type="entry name" value="Phage_integrase"/>
    <property type="match status" value="1"/>
</dbReference>
<evidence type="ECO:0000259" key="5">
    <source>
        <dbReference type="PROSITE" id="PS51898"/>
    </source>
</evidence>
<dbReference type="InterPro" id="IPR011010">
    <property type="entry name" value="DNA_brk_join_enz"/>
</dbReference>
<keyword evidence="4" id="KW-0233">DNA recombination</keyword>
<dbReference type="InterPro" id="IPR004107">
    <property type="entry name" value="Integrase_SAM-like_N"/>
</dbReference>
<dbReference type="InterPro" id="IPR010998">
    <property type="entry name" value="Integrase_recombinase_N"/>
</dbReference>
<dbReference type="PROSITE" id="PS51898">
    <property type="entry name" value="TYR_RECOMBINASE"/>
    <property type="match status" value="1"/>
</dbReference>
<dbReference type="Gene3D" id="1.10.443.10">
    <property type="entry name" value="Intergrase catalytic core"/>
    <property type="match status" value="1"/>
</dbReference>
<keyword evidence="2" id="KW-0229">DNA integration</keyword>
<evidence type="ECO:0000256" key="4">
    <source>
        <dbReference type="ARBA" id="ARBA00023172"/>
    </source>
</evidence>
<dbReference type="PANTHER" id="PTHR30349">
    <property type="entry name" value="PHAGE INTEGRASE-RELATED"/>
    <property type="match status" value="1"/>
</dbReference>
<dbReference type="InterPro" id="IPR013762">
    <property type="entry name" value="Integrase-like_cat_sf"/>
</dbReference>
<comment type="caution">
    <text evidence="7">The sequence shown here is derived from an EMBL/GenBank/DDBJ whole genome shotgun (WGS) entry which is preliminary data.</text>
</comment>
<dbReference type="InterPro" id="IPR044068">
    <property type="entry name" value="CB"/>
</dbReference>
<dbReference type="PANTHER" id="PTHR30349:SF64">
    <property type="entry name" value="PROPHAGE INTEGRASE INTD-RELATED"/>
    <property type="match status" value="1"/>
</dbReference>
<reference evidence="7" key="2">
    <citation type="journal article" date="2014" name="ISME J.">
        <title>Microbial stratification in low pH oxic and suboxic macroscopic growths along an acid mine drainage.</title>
        <authorList>
            <person name="Mendez-Garcia C."/>
            <person name="Mesa V."/>
            <person name="Sprenger R.R."/>
            <person name="Richter M."/>
            <person name="Diez M.S."/>
            <person name="Solano J."/>
            <person name="Bargiela R."/>
            <person name="Golyshina O.V."/>
            <person name="Manteca A."/>
            <person name="Ramos J.L."/>
            <person name="Gallego J.R."/>
            <person name="Llorente I."/>
            <person name="Martins Dos Santos V.A."/>
            <person name="Jensen O.N."/>
            <person name="Pelaez A.I."/>
            <person name="Sanchez J."/>
            <person name="Ferrer M."/>
        </authorList>
    </citation>
    <scope>NUCLEOTIDE SEQUENCE</scope>
</reference>
<evidence type="ECO:0000313" key="7">
    <source>
        <dbReference type="EMBL" id="EQD26827.1"/>
    </source>
</evidence>
<feature type="domain" description="Core-binding (CB)" evidence="6">
    <location>
        <begin position="25"/>
        <end position="107"/>
    </location>
</feature>
<accession>T0Y4H5</accession>
<reference evidence="7" key="1">
    <citation type="submission" date="2013-08" db="EMBL/GenBank/DDBJ databases">
        <authorList>
            <person name="Mendez C."/>
            <person name="Richter M."/>
            <person name="Ferrer M."/>
            <person name="Sanchez J."/>
        </authorList>
    </citation>
    <scope>NUCLEOTIDE SEQUENCE</scope>
</reference>
<feature type="domain" description="Tyr recombinase" evidence="5">
    <location>
        <begin position="125"/>
        <end position="298"/>
    </location>
</feature>
<organism evidence="7">
    <name type="scientific">mine drainage metagenome</name>
    <dbReference type="NCBI Taxonomy" id="410659"/>
    <lineage>
        <taxon>unclassified sequences</taxon>
        <taxon>metagenomes</taxon>
        <taxon>ecological metagenomes</taxon>
    </lineage>
</organism>
<dbReference type="PROSITE" id="PS51900">
    <property type="entry name" value="CB"/>
    <property type="match status" value="1"/>
</dbReference>
<protein>
    <submittedName>
        <fullName evidence="7">Integrase/recombinase</fullName>
    </submittedName>
</protein>
<dbReference type="AlphaFoldDB" id="T0Y4H5"/>
<name>T0Y4H5_9ZZZZ</name>
<dbReference type="InterPro" id="IPR002104">
    <property type="entry name" value="Integrase_catalytic"/>
</dbReference>
<dbReference type="GO" id="GO:0003677">
    <property type="term" value="F:DNA binding"/>
    <property type="evidence" value="ECO:0007669"/>
    <property type="project" value="UniProtKB-KW"/>
</dbReference>
<dbReference type="Pfam" id="PF13495">
    <property type="entry name" value="Phage_int_SAM_4"/>
    <property type="match status" value="1"/>
</dbReference>
<dbReference type="GO" id="GO:0015074">
    <property type="term" value="P:DNA integration"/>
    <property type="evidence" value="ECO:0007669"/>
    <property type="project" value="UniProtKB-KW"/>
</dbReference>
<dbReference type="EMBL" id="AUZZ01011282">
    <property type="protein sequence ID" value="EQD26827.1"/>
    <property type="molecule type" value="Genomic_DNA"/>
</dbReference>
<gene>
    <name evidence="7" type="ORF">B2A_15493</name>
</gene>
<feature type="non-terminal residue" evidence="7">
    <location>
        <position position="1"/>
    </location>
</feature>
<sequence length="319" mass="36320">LFMTTTLPLRPLGSFGGVSTLLQEPIMTPLRRRMLEDMQIRNFSKNTQESYLMQVSLYARHFRRSPEGLGPRNIRDYQVYLTNEKKLAPGSISIATAALRFLYTVTLKRPWDIEKVLPMPKKSETLPVILSPEEVHHFLSCVPRRKGRTVLTVCYAAGLRIAEAVALKPADIDSQRMMIRVEQGKGQKDRYVMLSEQLLKILREWYRYARPTDWMFPGKIPGMHVTTEGVQDACKLGLKRSGLTKPVTPHSLRHAFATHLLEYGTDLRTIQLLMGHRSLSTTARYLRLAVNKVCATRSPLDLLPHPLPPAEPAKAPEHF</sequence>
<dbReference type="InterPro" id="IPR050090">
    <property type="entry name" value="Tyrosine_recombinase_XerCD"/>
</dbReference>